<evidence type="ECO:0000256" key="5">
    <source>
        <dbReference type="PROSITE-ProRule" id="PRU00042"/>
    </source>
</evidence>
<dbReference type="Pfam" id="PF12756">
    <property type="entry name" value="zf-C2H2_2"/>
    <property type="match status" value="1"/>
</dbReference>
<dbReference type="InterPro" id="IPR022755">
    <property type="entry name" value="Znf_C2H2_jaz"/>
</dbReference>
<dbReference type="PROSITE" id="PS00028">
    <property type="entry name" value="ZINC_FINGER_C2H2_1"/>
    <property type="match status" value="1"/>
</dbReference>
<dbReference type="SMART" id="SM00355">
    <property type="entry name" value="ZnF_C2H2"/>
    <property type="match status" value="7"/>
</dbReference>
<evidence type="ECO:0000256" key="2">
    <source>
        <dbReference type="ARBA" id="ARBA00022737"/>
    </source>
</evidence>
<feature type="domain" description="C2H2-type" evidence="6">
    <location>
        <begin position="80"/>
        <end position="103"/>
    </location>
</feature>
<evidence type="ECO:0000313" key="7">
    <source>
        <dbReference type="EMBL" id="KAH7308488.1"/>
    </source>
</evidence>
<protein>
    <recommendedName>
        <fullName evidence="6">C2H2-type domain-containing protein</fullName>
    </recommendedName>
</protein>
<keyword evidence="4" id="KW-0862">Zinc</keyword>
<keyword evidence="2" id="KW-0677">Repeat</keyword>
<dbReference type="PROSITE" id="PS50157">
    <property type="entry name" value="ZINC_FINGER_C2H2_2"/>
    <property type="match status" value="3"/>
</dbReference>
<accession>A0A8K0SKS9</accession>
<dbReference type="Pfam" id="PF12171">
    <property type="entry name" value="zf-C2H2_jaz"/>
    <property type="match status" value="1"/>
</dbReference>
<reference evidence="7" key="1">
    <citation type="journal article" date="2021" name="Nat. Commun.">
        <title>Genetic determinants of endophytism in the Arabidopsis root mycobiome.</title>
        <authorList>
            <person name="Mesny F."/>
            <person name="Miyauchi S."/>
            <person name="Thiergart T."/>
            <person name="Pickel B."/>
            <person name="Atanasova L."/>
            <person name="Karlsson M."/>
            <person name="Huettel B."/>
            <person name="Barry K.W."/>
            <person name="Haridas S."/>
            <person name="Chen C."/>
            <person name="Bauer D."/>
            <person name="Andreopoulos W."/>
            <person name="Pangilinan J."/>
            <person name="LaButti K."/>
            <person name="Riley R."/>
            <person name="Lipzen A."/>
            <person name="Clum A."/>
            <person name="Drula E."/>
            <person name="Henrissat B."/>
            <person name="Kohler A."/>
            <person name="Grigoriev I.V."/>
            <person name="Martin F.M."/>
            <person name="Hacquard S."/>
        </authorList>
    </citation>
    <scope>NUCLEOTIDE SEQUENCE</scope>
    <source>
        <strain evidence="7">MPI-CAGE-CH-0235</strain>
    </source>
</reference>
<name>A0A8K0SKS9_9HYPO</name>
<dbReference type="Gene3D" id="3.30.160.60">
    <property type="entry name" value="Classic Zinc Finger"/>
    <property type="match status" value="4"/>
</dbReference>
<dbReference type="InterPro" id="IPR013087">
    <property type="entry name" value="Znf_C2H2_type"/>
</dbReference>
<dbReference type="OrthoDB" id="6105938at2759"/>
<sequence>MEYCDPCGRYFGSEDALDQHLRTSSNHGYCSRCNRVFNSQSSRRQHIETSSRHNICIRCPNGEDFRTKDELDRHAETAHYACNACDREFRGADGLWKHDESVHNMCRECKQYFQSPSNLKNHQKTHAEKTITCPGCNNLFGSESAMVLHLEAGGCGSGVDEEDISDLAFECYQASKYTTGDGSDYDFECPTCETPFAFISGLLQHVESDACEEELVNGPLGRFLRFLRTRV</sequence>
<keyword evidence="3 5" id="KW-0863">Zinc-finger</keyword>
<comment type="caution">
    <text evidence="7">The sequence shown here is derived from an EMBL/GenBank/DDBJ whole genome shotgun (WGS) entry which is preliminary data.</text>
</comment>
<keyword evidence="8" id="KW-1185">Reference proteome</keyword>
<organism evidence="7 8">
    <name type="scientific">Stachybotrys elegans</name>
    <dbReference type="NCBI Taxonomy" id="80388"/>
    <lineage>
        <taxon>Eukaryota</taxon>
        <taxon>Fungi</taxon>
        <taxon>Dikarya</taxon>
        <taxon>Ascomycota</taxon>
        <taxon>Pezizomycotina</taxon>
        <taxon>Sordariomycetes</taxon>
        <taxon>Hypocreomycetidae</taxon>
        <taxon>Hypocreales</taxon>
        <taxon>Stachybotryaceae</taxon>
        <taxon>Stachybotrys</taxon>
    </lineage>
</organism>
<dbReference type="InterPro" id="IPR036236">
    <property type="entry name" value="Znf_C2H2_sf"/>
</dbReference>
<dbReference type="GO" id="GO:0008270">
    <property type="term" value="F:zinc ion binding"/>
    <property type="evidence" value="ECO:0007669"/>
    <property type="project" value="UniProtKB-KW"/>
</dbReference>
<keyword evidence="1" id="KW-0479">Metal-binding</keyword>
<proteinExistence type="predicted"/>
<dbReference type="PANTHER" id="PTHR24379:SF121">
    <property type="entry name" value="C2H2-TYPE DOMAIN-CONTAINING PROTEIN"/>
    <property type="match status" value="1"/>
</dbReference>
<dbReference type="InterPro" id="IPR041661">
    <property type="entry name" value="ZN622/Rei1/Reh1_Znf-C2H2"/>
</dbReference>
<dbReference type="PANTHER" id="PTHR24379">
    <property type="entry name" value="KRAB AND ZINC FINGER DOMAIN-CONTAINING"/>
    <property type="match status" value="1"/>
</dbReference>
<dbReference type="Pfam" id="PF12874">
    <property type="entry name" value="zf-met"/>
    <property type="match status" value="1"/>
</dbReference>
<dbReference type="SUPFAM" id="SSF57667">
    <property type="entry name" value="beta-beta-alpha zinc fingers"/>
    <property type="match status" value="2"/>
</dbReference>
<evidence type="ECO:0000313" key="8">
    <source>
        <dbReference type="Proteomes" id="UP000813444"/>
    </source>
</evidence>
<evidence type="ECO:0000256" key="4">
    <source>
        <dbReference type="ARBA" id="ARBA00022833"/>
    </source>
</evidence>
<evidence type="ECO:0000259" key="6">
    <source>
        <dbReference type="PROSITE" id="PS50157"/>
    </source>
</evidence>
<evidence type="ECO:0000256" key="1">
    <source>
        <dbReference type="ARBA" id="ARBA00022723"/>
    </source>
</evidence>
<evidence type="ECO:0000256" key="3">
    <source>
        <dbReference type="ARBA" id="ARBA00022771"/>
    </source>
</evidence>
<gene>
    <name evidence="7" type="ORF">B0I35DRAFT_442053</name>
</gene>
<feature type="domain" description="C2H2-type" evidence="6">
    <location>
        <begin position="104"/>
        <end position="131"/>
    </location>
</feature>
<dbReference type="Proteomes" id="UP000813444">
    <property type="component" value="Unassembled WGS sequence"/>
</dbReference>
<dbReference type="AlphaFoldDB" id="A0A8K0SKS9"/>
<feature type="domain" description="C2H2-type" evidence="6">
    <location>
        <begin position="2"/>
        <end position="27"/>
    </location>
</feature>
<dbReference type="EMBL" id="JAGPNK010000015">
    <property type="protein sequence ID" value="KAH7308488.1"/>
    <property type="molecule type" value="Genomic_DNA"/>
</dbReference>